<protein>
    <submittedName>
        <fullName evidence="1">Uncharacterized protein</fullName>
    </submittedName>
</protein>
<dbReference type="AlphaFoldDB" id="A0A0C2C2Y9"/>
<evidence type="ECO:0000313" key="1">
    <source>
        <dbReference type="EMBL" id="KIH43952.1"/>
    </source>
</evidence>
<organism evidence="1 2">
    <name type="scientific">Ancylostoma duodenale</name>
    <dbReference type="NCBI Taxonomy" id="51022"/>
    <lineage>
        <taxon>Eukaryota</taxon>
        <taxon>Metazoa</taxon>
        <taxon>Ecdysozoa</taxon>
        <taxon>Nematoda</taxon>
        <taxon>Chromadorea</taxon>
        <taxon>Rhabditida</taxon>
        <taxon>Rhabditina</taxon>
        <taxon>Rhabditomorpha</taxon>
        <taxon>Strongyloidea</taxon>
        <taxon>Ancylostomatidae</taxon>
        <taxon>Ancylostomatinae</taxon>
        <taxon>Ancylostoma</taxon>
    </lineage>
</organism>
<proteinExistence type="predicted"/>
<accession>A0A0C2C2Y9</accession>
<sequence>LSYNPLTEVTFPPFLLLQQLDLSGTRFVISPRLNAPKLVEFYMDQSTIEMVDFTQWVLPGLQSSDFGGFRSPRKALTITVLMIHYRCSENWF</sequence>
<reference evidence="1 2" key="1">
    <citation type="submission" date="2013-12" db="EMBL/GenBank/DDBJ databases">
        <title>Draft genome of the parsitic nematode Ancylostoma duodenale.</title>
        <authorList>
            <person name="Mitreva M."/>
        </authorList>
    </citation>
    <scope>NUCLEOTIDE SEQUENCE [LARGE SCALE GENOMIC DNA]</scope>
    <source>
        <strain evidence="1 2">Zhejiang</strain>
    </source>
</reference>
<dbReference type="OrthoDB" id="10061535at2759"/>
<name>A0A0C2C2Y9_9BILA</name>
<dbReference type="EMBL" id="KN781478">
    <property type="protein sequence ID" value="KIH43952.1"/>
    <property type="molecule type" value="Genomic_DNA"/>
</dbReference>
<evidence type="ECO:0000313" key="2">
    <source>
        <dbReference type="Proteomes" id="UP000054047"/>
    </source>
</evidence>
<gene>
    <name evidence="1" type="ORF">ANCDUO_26035</name>
</gene>
<feature type="non-terminal residue" evidence="1">
    <location>
        <position position="1"/>
    </location>
</feature>
<keyword evidence="2" id="KW-1185">Reference proteome</keyword>
<dbReference type="Proteomes" id="UP000054047">
    <property type="component" value="Unassembled WGS sequence"/>
</dbReference>